<protein>
    <recommendedName>
        <fullName evidence="2">C-type lectin domain-containing protein</fullName>
    </recommendedName>
</protein>
<feature type="signal peptide" evidence="1">
    <location>
        <begin position="1"/>
        <end position="21"/>
    </location>
</feature>
<dbReference type="PROSITE" id="PS50041">
    <property type="entry name" value="C_TYPE_LECTIN_2"/>
    <property type="match status" value="4"/>
</dbReference>
<dbReference type="AlphaFoldDB" id="A0A8S4N7F9"/>
<name>A0A8S4N7F9_OWEFU</name>
<dbReference type="InterPro" id="IPR001304">
    <property type="entry name" value="C-type_lectin-like"/>
</dbReference>
<feature type="domain" description="C-type lectin" evidence="2">
    <location>
        <begin position="31"/>
        <end position="148"/>
    </location>
</feature>
<gene>
    <name evidence="3" type="ORF">OFUS_LOCUS3950</name>
</gene>
<dbReference type="SUPFAM" id="SSF56436">
    <property type="entry name" value="C-type lectin-like"/>
    <property type="match status" value="4"/>
</dbReference>
<dbReference type="InterPro" id="IPR016186">
    <property type="entry name" value="C-type_lectin-like/link_sf"/>
</dbReference>
<feature type="domain" description="C-type lectin" evidence="2">
    <location>
        <begin position="309"/>
        <end position="431"/>
    </location>
</feature>
<organism evidence="3 4">
    <name type="scientific">Owenia fusiformis</name>
    <name type="common">Polychaete worm</name>
    <dbReference type="NCBI Taxonomy" id="6347"/>
    <lineage>
        <taxon>Eukaryota</taxon>
        <taxon>Metazoa</taxon>
        <taxon>Spiralia</taxon>
        <taxon>Lophotrochozoa</taxon>
        <taxon>Annelida</taxon>
        <taxon>Polychaeta</taxon>
        <taxon>Sedentaria</taxon>
        <taxon>Canalipalpata</taxon>
        <taxon>Sabellida</taxon>
        <taxon>Oweniida</taxon>
        <taxon>Oweniidae</taxon>
        <taxon>Owenia</taxon>
    </lineage>
</organism>
<feature type="domain" description="C-type lectin" evidence="2">
    <location>
        <begin position="165"/>
        <end position="296"/>
    </location>
</feature>
<feature type="domain" description="C-type lectin" evidence="2">
    <location>
        <begin position="447"/>
        <end position="579"/>
    </location>
</feature>
<proteinExistence type="predicted"/>
<dbReference type="SMART" id="SM00034">
    <property type="entry name" value="CLECT"/>
    <property type="match status" value="4"/>
</dbReference>
<accession>A0A8S4N7F9</accession>
<keyword evidence="1" id="KW-0732">Signal</keyword>
<dbReference type="CDD" id="cd00037">
    <property type="entry name" value="CLECT"/>
    <property type="match status" value="4"/>
</dbReference>
<dbReference type="Gene3D" id="3.10.100.10">
    <property type="entry name" value="Mannose-Binding Protein A, subunit A"/>
    <property type="match status" value="4"/>
</dbReference>
<dbReference type="InterPro" id="IPR050111">
    <property type="entry name" value="C-type_lectin/snaclec_domain"/>
</dbReference>
<evidence type="ECO:0000313" key="4">
    <source>
        <dbReference type="Proteomes" id="UP000749559"/>
    </source>
</evidence>
<keyword evidence="4" id="KW-1185">Reference proteome</keyword>
<dbReference type="Pfam" id="PF00059">
    <property type="entry name" value="Lectin_C"/>
    <property type="match status" value="4"/>
</dbReference>
<evidence type="ECO:0000259" key="2">
    <source>
        <dbReference type="PROSITE" id="PS50041"/>
    </source>
</evidence>
<sequence>MTMVMVGLCVLFLLVVNRVFGQTCPSGWVGSGGKCIAFLNTPGSFQDSRETCQKLGADLIKIDTPEIKTLVESQVAQYGDKFHWTGLSKDTSSCQTNWRWGDSNTDTSYVTWSSEPNNWKGREHCVEIVKNGVYNDNKCERTLAFICEYTLKRGETVCPDEWDQRGAKCYYFSPRSADFRKTWADARVACNAMMPGSDLVTIEDPDEKDYIKAKVSNLWKTRPACCGWWTGLNDLPNGDTGPWRWLDGQPGAVAGALIDWSVEPNNFGASKYCGVIYNYNTFEDEDCDARQNFICQAPGTSCPPTWVAGAGMCFQFVQQEATWDEARLYCSTTIGNGDLVQFTTQTIASFVSGQLETMNSPGWWWTGLNDRDQASRCYGWAWTDGTTADPKLINWNTEPNNWGGGEHCAEMRKNGVFNDVGCDTKQGFICKYVSPLPSVCIPGWWRGGDNCYFLSDRSDANIMTWQNARIFCQGRQVGADLLWITSDDENQYMRDQIARLALKYPNVGKGWYTGMNNLPNGGVLGPWKWADGSPVDPATVTWNAEPNEFGDVVEFCAALYQDGSIHDQPCRFAMSAVCIGGENVKPNGVAPKTTAFTSLCICLLVSTLGL</sequence>
<evidence type="ECO:0000313" key="3">
    <source>
        <dbReference type="EMBL" id="CAH1776814.1"/>
    </source>
</evidence>
<dbReference type="InterPro" id="IPR016187">
    <property type="entry name" value="CTDL_fold"/>
</dbReference>
<dbReference type="Proteomes" id="UP000749559">
    <property type="component" value="Unassembled WGS sequence"/>
</dbReference>
<dbReference type="OrthoDB" id="6148268at2759"/>
<comment type="caution">
    <text evidence="3">The sequence shown here is derived from an EMBL/GenBank/DDBJ whole genome shotgun (WGS) entry which is preliminary data.</text>
</comment>
<reference evidence="3" key="1">
    <citation type="submission" date="2022-03" db="EMBL/GenBank/DDBJ databases">
        <authorList>
            <person name="Martin C."/>
        </authorList>
    </citation>
    <scope>NUCLEOTIDE SEQUENCE</scope>
</reference>
<dbReference type="PANTHER" id="PTHR22803">
    <property type="entry name" value="MANNOSE, PHOSPHOLIPASE, LECTIN RECEPTOR RELATED"/>
    <property type="match status" value="1"/>
</dbReference>
<evidence type="ECO:0000256" key="1">
    <source>
        <dbReference type="SAM" id="SignalP"/>
    </source>
</evidence>
<dbReference type="EMBL" id="CAIIXF020000002">
    <property type="protein sequence ID" value="CAH1776814.1"/>
    <property type="molecule type" value="Genomic_DNA"/>
</dbReference>
<feature type="chain" id="PRO_5035819483" description="C-type lectin domain-containing protein" evidence="1">
    <location>
        <begin position="22"/>
        <end position="610"/>
    </location>
</feature>